<dbReference type="InterPro" id="IPR015943">
    <property type="entry name" value="WD40/YVTN_repeat-like_dom_sf"/>
</dbReference>
<feature type="region of interest" description="Disordered" evidence="4">
    <location>
        <begin position="713"/>
        <end position="1209"/>
    </location>
</feature>
<dbReference type="GO" id="GO:0005634">
    <property type="term" value="C:nucleus"/>
    <property type="evidence" value="ECO:0007669"/>
    <property type="project" value="UniProtKB-SubCell"/>
</dbReference>
<dbReference type="Proteomes" id="UP000267821">
    <property type="component" value="Unassembled WGS sequence"/>
</dbReference>
<feature type="compositionally biased region" description="Acidic residues" evidence="4">
    <location>
        <begin position="1085"/>
        <end position="1131"/>
    </location>
</feature>
<feature type="compositionally biased region" description="Pro residues" evidence="4">
    <location>
        <begin position="766"/>
        <end position="777"/>
    </location>
</feature>
<feature type="compositionally biased region" description="Polar residues" evidence="4">
    <location>
        <begin position="817"/>
        <end position="838"/>
    </location>
</feature>
<dbReference type="AlphaFoldDB" id="A0A3N4M1U3"/>
<keyword evidence="2" id="KW-0813">Transport</keyword>
<dbReference type="SUPFAM" id="SSF117289">
    <property type="entry name" value="Nucleoporin domain"/>
    <property type="match status" value="1"/>
</dbReference>
<sequence>MLGSNQNALRVISNEDGMSSDPDITVTGEDAEEVETENFGFLALNGDVKVKLFPDTFPESSIPISSASLFTIASKKGVFAAAGPSTFILGTTESLRKAFTAAPAGDTRVNYNPTLSLPLPTPISHIVFNSSEEYLILGASSGGLAVYSTQSLGSPNNQAKPLFEVSTHGLALREIKPNPSDATAELIAVVTQNGDLRIMKLAQQEFVPGKSGEVLKTSISTVAWSQRGKQIICGLTDGSCAQLTPDGDERATIPKPPGLTDHYVSHVTWLENNLFLIGLTPIPSNPREPNNDSIFYIFSRTSNTEGFRFQKLPDPTPPFGMTSRQAYFFCGEIKHWHPHLQDALVLANTSSSDIGLITRFTAAINNVPEGTFTVTTIANDSRRAALPLGDQYMTDTSPIGVALDLSSRENVSRPITGEEPEETGPLPIFMVLNNESLVSAWHIVYNDAVRNNCEYSQLVVVKEKQASYVTQQPEAKVSAFNTGSGFKIGGDSKPFAAPGIAPAFGQPNLPAKPAFGQPAFGQPAFGQPAFGRPAFEQAALGQPGWGAAPSTSTASSAPEFGPSSFGSTAPPSIGGTTPASSSAFGKFASAGSFASMAASTTAGSGPAWAKGLGSNTTSSPTFGGLESTNDSTSSFGGLQRSGSGGAFGSATVPLKIHSTFQADKTGGMSSTPENQGGLFGGFGSTLVGALGVDSTLSVPDADMDAESPMVATPVDKEEDMQSTPSEPSTPPQARPAAPGPGLFGDFRASKPAPGFASAAATTTAPKSPPPAPLPPSPGSISKTTKEEIPDVPLPQMPGDKCKDDQSKIEDKEVPKNVFSSNATLGASSPFQKPSSGPFSSPAGEKNPFANTATFGRPSITSSPLSWTSEGPSLGTSAPSSTFVKQTPFAPAFSSSIKAPTPGLFSQPKPDSQARSPAPEDKPALSSSSSTAPPKSPLGVSDGKPAPESLSAPPQSAIVTTTQPLPPLGEGSQFSTSPAVRKDTKAGGSVFDSPPTELTGGIFAGLSKKKPVKSDRLEKAEIKPSLSSRISTTPATKSTLGKKPEAGKKLDLGRAKTTLVNPMHRFGTGKSRPTMKPSPLSRRALEDEDEDEDEEDLEEEDEVEEEGEGDNDEDYEEIESEVDEPEVEEDAEEKPVSKFAVGDLKPKKPKSALGDAKHTSAIGNMKQETASVLGHKVPAQLLPKPTSTPGQELAPRVTTPAPPAPQPEYEDEKIRNILHSEIPVEPNPAAPIFAQNDKIVEASPDDVSDSFSYLFFHQYARLLRDIFSAEL</sequence>
<dbReference type="Pfam" id="PF16755">
    <property type="entry name" value="Beta-prop_NUP159_NUP214"/>
    <property type="match status" value="1"/>
</dbReference>
<feature type="compositionally biased region" description="Basic and acidic residues" evidence="4">
    <location>
        <begin position="1011"/>
        <end position="1021"/>
    </location>
</feature>
<evidence type="ECO:0000256" key="1">
    <source>
        <dbReference type="ARBA" id="ARBA00004123"/>
    </source>
</evidence>
<feature type="compositionally biased region" description="Basic and acidic residues" evidence="4">
    <location>
        <begin position="799"/>
        <end position="814"/>
    </location>
</feature>
<comment type="subcellular location">
    <subcellularLocation>
        <location evidence="1">Nucleus</location>
    </subcellularLocation>
</comment>
<evidence type="ECO:0000313" key="7">
    <source>
        <dbReference type="Proteomes" id="UP000267821"/>
    </source>
</evidence>
<dbReference type="InterPro" id="IPR039462">
    <property type="entry name" value="Nup159/Nup146_N"/>
</dbReference>
<feature type="region of interest" description="Disordered" evidence="4">
    <location>
        <begin position="604"/>
        <end position="646"/>
    </location>
</feature>
<keyword evidence="7" id="KW-1185">Reference proteome</keyword>
<protein>
    <recommendedName>
        <fullName evidence="5">Nucleoporin Nup159/Nup146 N-terminal domain-containing protein</fullName>
    </recommendedName>
</protein>
<keyword evidence="3" id="KW-0539">Nucleus</keyword>
<feature type="compositionally biased region" description="Polar residues" evidence="4">
    <location>
        <begin position="613"/>
        <end position="636"/>
    </location>
</feature>
<gene>
    <name evidence="6" type="ORF">L211DRAFT_801130</name>
</gene>
<dbReference type="InParanoid" id="A0A3N4M1U3"/>
<feature type="compositionally biased region" description="Polar residues" evidence="4">
    <location>
        <begin position="1024"/>
        <end position="1038"/>
    </location>
</feature>
<proteinExistence type="predicted"/>
<feature type="compositionally biased region" description="Polar residues" evidence="4">
    <location>
        <begin position="848"/>
        <end position="884"/>
    </location>
</feature>
<dbReference type="Gene3D" id="2.130.10.10">
    <property type="entry name" value="YVTN repeat-like/Quinoprotein amine dehydrogenase"/>
    <property type="match status" value="1"/>
</dbReference>
<feature type="compositionally biased region" description="Polar residues" evidence="4">
    <location>
        <begin position="951"/>
        <end position="962"/>
    </location>
</feature>
<feature type="compositionally biased region" description="Low complexity" evidence="4">
    <location>
        <begin position="923"/>
        <end position="932"/>
    </location>
</feature>
<feature type="compositionally biased region" description="Low complexity" evidence="4">
    <location>
        <begin position="749"/>
        <end position="765"/>
    </location>
</feature>
<evidence type="ECO:0000256" key="2">
    <source>
        <dbReference type="ARBA" id="ARBA00022448"/>
    </source>
</evidence>
<evidence type="ECO:0000256" key="4">
    <source>
        <dbReference type="SAM" id="MobiDB-lite"/>
    </source>
</evidence>
<feature type="region of interest" description="Disordered" evidence="4">
    <location>
        <begin position="541"/>
        <end position="580"/>
    </location>
</feature>
<evidence type="ECO:0000256" key="3">
    <source>
        <dbReference type="ARBA" id="ARBA00023242"/>
    </source>
</evidence>
<feature type="compositionally biased region" description="Basic and acidic residues" evidence="4">
    <location>
        <begin position="1041"/>
        <end position="1053"/>
    </location>
</feature>
<name>A0A3N4M1U3_9PEZI</name>
<dbReference type="OrthoDB" id="248320at2759"/>
<feature type="compositionally biased region" description="Polar residues" evidence="4">
    <location>
        <begin position="564"/>
        <end position="578"/>
    </location>
</feature>
<feature type="domain" description="Nucleoporin Nup159/Nup146 N-terminal" evidence="5">
    <location>
        <begin position="63"/>
        <end position="435"/>
    </location>
</feature>
<feature type="compositionally biased region" description="Low complexity" evidence="4">
    <location>
        <begin position="547"/>
        <end position="558"/>
    </location>
</feature>
<dbReference type="EMBL" id="ML121528">
    <property type="protein sequence ID" value="RPB29146.1"/>
    <property type="molecule type" value="Genomic_DNA"/>
</dbReference>
<dbReference type="STRING" id="1051890.A0A3N4M1U3"/>
<evidence type="ECO:0000313" key="6">
    <source>
        <dbReference type="EMBL" id="RPB29146.1"/>
    </source>
</evidence>
<accession>A0A3N4M1U3</accession>
<evidence type="ECO:0000259" key="5">
    <source>
        <dbReference type="Pfam" id="PF16755"/>
    </source>
</evidence>
<organism evidence="6 7">
    <name type="scientific">Terfezia boudieri ATCC MYA-4762</name>
    <dbReference type="NCBI Taxonomy" id="1051890"/>
    <lineage>
        <taxon>Eukaryota</taxon>
        <taxon>Fungi</taxon>
        <taxon>Dikarya</taxon>
        <taxon>Ascomycota</taxon>
        <taxon>Pezizomycotina</taxon>
        <taxon>Pezizomycetes</taxon>
        <taxon>Pezizales</taxon>
        <taxon>Pezizaceae</taxon>
        <taxon>Terfezia</taxon>
    </lineage>
</organism>
<reference evidence="6 7" key="1">
    <citation type="journal article" date="2018" name="Nat. Ecol. Evol.">
        <title>Pezizomycetes genomes reveal the molecular basis of ectomycorrhizal truffle lifestyle.</title>
        <authorList>
            <person name="Murat C."/>
            <person name="Payen T."/>
            <person name="Noel B."/>
            <person name="Kuo A."/>
            <person name="Morin E."/>
            <person name="Chen J."/>
            <person name="Kohler A."/>
            <person name="Krizsan K."/>
            <person name="Balestrini R."/>
            <person name="Da Silva C."/>
            <person name="Montanini B."/>
            <person name="Hainaut M."/>
            <person name="Levati E."/>
            <person name="Barry K.W."/>
            <person name="Belfiori B."/>
            <person name="Cichocki N."/>
            <person name="Clum A."/>
            <person name="Dockter R.B."/>
            <person name="Fauchery L."/>
            <person name="Guy J."/>
            <person name="Iotti M."/>
            <person name="Le Tacon F."/>
            <person name="Lindquist E.A."/>
            <person name="Lipzen A."/>
            <person name="Malagnac F."/>
            <person name="Mello A."/>
            <person name="Molinier V."/>
            <person name="Miyauchi S."/>
            <person name="Poulain J."/>
            <person name="Riccioni C."/>
            <person name="Rubini A."/>
            <person name="Sitrit Y."/>
            <person name="Splivallo R."/>
            <person name="Traeger S."/>
            <person name="Wang M."/>
            <person name="Zifcakova L."/>
            <person name="Wipf D."/>
            <person name="Zambonelli A."/>
            <person name="Paolocci F."/>
            <person name="Nowrousian M."/>
            <person name="Ottonello S."/>
            <person name="Baldrian P."/>
            <person name="Spatafora J.W."/>
            <person name="Henrissat B."/>
            <person name="Nagy L.G."/>
            <person name="Aury J.M."/>
            <person name="Wincker P."/>
            <person name="Grigoriev I.V."/>
            <person name="Bonfante P."/>
            <person name="Martin F.M."/>
        </authorList>
    </citation>
    <scope>NUCLEOTIDE SEQUENCE [LARGE SCALE GENOMIC DNA]</scope>
    <source>
        <strain evidence="6 7">ATCC MYA-4762</strain>
    </source>
</reference>